<dbReference type="EMBL" id="AVPJ01000002">
    <property type="protein sequence ID" value="KGN34172.1"/>
    <property type="molecule type" value="Genomic_DNA"/>
</dbReference>
<dbReference type="OrthoDB" id="3865324at2"/>
<dbReference type="GO" id="GO:0005886">
    <property type="term" value="C:plasma membrane"/>
    <property type="evidence" value="ECO:0007669"/>
    <property type="project" value="UniProtKB-SubCell"/>
</dbReference>
<dbReference type="eggNOG" id="COG2814">
    <property type="taxonomic scope" value="Bacteria"/>
</dbReference>
<dbReference type="InterPro" id="IPR011701">
    <property type="entry name" value="MFS"/>
</dbReference>
<keyword evidence="5 7" id="KW-1133">Transmembrane helix</keyword>
<keyword evidence="9" id="KW-1185">Reference proteome</keyword>
<evidence type="ECO:0000256" key="5">
    <source>
        <dbReference type="ARBA" id="ARBA00022989"/>
    </source>
</evidence>
<organism evidence="8 9">
    <name type="scientific">Knoellia sinensis KCTC 19936</name>
    <dbReference type="NCBI Taxonomy" id="1385520"/>
    <lineage>
        <taxon>Bacteria</taxon>
        <taxon>Bacillati</taxon>
        <taxon>Actinomycetota</taxon>
        <taxon>Actinomycetes</taxon>
        <taxon>Micrococcales</taxon>
        <taxon>Intrasporangiaceae</taxon>
        <taxon>Knoellia</taxon>
    </lineage>
</organism>
<dbReference type="Pfam" id="PF07690">
    <property type="entry name" value="MFS_1"/>
    <property type="match status" value="1"/>
</dbReference>
<keyword evidence="4 7" id="KW-0812">Transmembrane</keyword>
<evidence type="ECO:0000256" key="3">
    <source>
        <dbReference type="ARBA" id="ARBA00022475"/>
    </source>
</evidence>
<feature type="transmembrane region" description="Helical" evidence="7">
    <location>
        <begin position="171"/>
        <end position="195"/>
    </location>
</feature>
<feature type="transmembrane region" description="Helical" evidence="7">
    <location>
        <begin position="216"/>
        <end position="235"/>
    </location>
</feature>
<proteinExistence type="predicted"/>
<feature type="transmembrane region" description="Helical" evidence="7">
    <location>
        <begin position="286"/>
        <end position="304"/>
    </location>
</feature>
<evidence type="ECO:0000256" key="1">
    <source>
        <dbReference type="ARBA" id="ARBA00004651"/>
    </source>
</evidence>
<name>A0A0A0JDQ9_9MICO</name>
<protein>
    <submittedName>
        <fullName evidence="8">Membrane protein</fullName>
    </submittedName>
</protein>
<feature type="transmembrane region" description="Helical" evidence="7">
    <location>
        <begin position="20"/>
        <end position="41"/>
    </location>
</feature>
<feature type="transmembrane region" description="Helical" evidence="7">
    <location>
        <begin position="255"/>
        <end position="274"/>
    </location>
</feature>
<dbReference type="Gene3D" id="1.20.1250.20">
    <property type="entry name" value="MFS general substrate transporter like domains"/>
    <property type="match status" value="1"/>
</dbReference>
<evidence type="ECO:0000256" key="7">
    <source>
        <dbReference type="SAM" id="Phobius"/>
    </source>
</evidence>
<accession>A0A0A0JDQ9</accession>
<feature type="transmembrane region" description="Helical" evidence="7">
    <location>
        <begin position="378"/>
        <end position="399"/>
    </location>
</feature>
<dbReference type="InterPro" id="IPR050171">
    <property type="entry name" value="MFS_Transporters"/>
</dbReference>
<feature type="transmembrane region" description="Helical" evidence="7">
    <location>
        <begin position="146"/>
        <end position="165"/>
    </location>
</feature>
<dbReference type="GO" id="GO:0022857">
    <property type="term" value="F:transmembrane transporter activity"/>
    <property type="evidence" value="ECO:0007669"/>
    <property type="project" value="InterPro"/>
</dbReference>
<dbReference type="STRING" id="1385520.N802_12285"/>
<comment type="caution">
    <text evidence="8">The sequence shown here is derived from an EMBL/GenBank/DDBJ whole genome shotgun (WGS) entry which is preliminary data.</text>
</comment>
<keyword evidence="2" id="KW-0813">Transport</keyword>
<dbReference type="SUPFAM" id="SSF103473">
    <property type="entry name" value="MFS general substrate transporter"/>
    <property type="match status" value="1"/>
</dbReference>
<dbReference type="Proteomes" id="UP000030002">
    <property type="component" value="Unassembled WGS sequence"/>
</dbReference>
<evidence type="ECO:0000256" key="4">
    <source>
        <dbReference type="ARBA" id="ARBA00022692"/>
    </source>
</evidence>
<reference evidence="8 9" key="1">
    <citation type="submission" date="2013-08" db="EMBL/GenBank/DDBJ databases">
        <title>The genome sequence of Knoellia sinensis.</title>
        <authorList>
            <person name="Zhu W."/>
            <person name="Wang G."/>
        </authorList>
    </citation>
    <scope>NUCLEOTIDE SEQUENCE [LARGE SCALE GENOMIC DNA]</scope>
    <source>
        <strain evidence="8 9">KCTC 19936</strain>
    </source>
</reference>
<dbReference type="PANTHER" id="PTHR23517">
    <property type="entry name" value="RESISTANCE PROTEIN MDTM, PUTATIVE-RELATED-RELATED"/>
    <property type="match status" value="1"/>
</dbReference>
<feature type="transmembrane region" description="Helical" evidence="7">
    <location>
        <begin position="91"/>
        <end position="114"/>
    </location>
</feature>
<gene>
    <name evidence="8" type="ORF">N802_12285</name>
</gene>
<keyword evidence="6 7" id="KW-0472">Membrane</keyword>
<feature type="transmembrane region" description="Helical" evidence="7">
    <location>
        <begin position="53"/>
        <end position="71"/>
    </location>
</feature>
<comment type="subcellular location">
    <subcellularLocation>
        <location evidence="1">Cell membrane</location>
        <topology evidence="1">Multi-pass membrane protein</topology>
    </subcellularLocation>
</comment>
<dbReference type="InterPro" id="IPR036259">
    <property type="entry name" value="MFS_trans_sf"/>
</dbReference>
<evidence type="ECO:0000256" key="6">
    <source>
        <dbReference type="ARBA" id="ARBA00023136"/>
    </source>
</evidence>
<evidence type="ECO:0000313" key="9">
    <source>
        <dbReference type="Proteomes" id="UP000030002"/>
    </source>
</evidence>
<dbReference type="AlphaFoldDB" id="A0A0A0JDQ9"/>
<evidence type="ECO:0000256" key="2">
    <source>
        <dbReference type="ARBA" id="ARBA00022448"/>
    </source>
</evidence>
<evidence type="ECO:0000313" key="8">
    <source>
        <dbReference type="EMBL" id="KGN34172.1"/>
    </source>
</evidence>
<keyword evidence="3" id="KW-1003">Cell membrane</keyword>
<sequence length="418" mass="44393">MMTKWWRSVVPPTKLERDLALQSVLSAFATGSFLTGTAVFFTQIVGLSGAQVGLGMSIAAAVTLALSIPLGRLTDVVGAKTLWVISALVEAALYLAWPLASGFAAFVVLLAVLASVETAGRSARNVYRIEVFPRETRVRAMAYQRAARNVGYTLGAGTAGVALGIGTREAIIAVPLITAALLVVNAVMISFLPAIHRAPPQETGSEVHVTPAAFKNVGFVVLALCNGVLASNQVLLNVVVPLWLVEQTDAPRTLLAWLFGTNTVLAVLLQVRASRGAETVAGSLRAVRLSGWAFVLSCIVISLTHETVGWVSIVLIWIGHITITGAELWQSASDWGFTSELSDPRRLGDYQGVWGLGYQIEPIIFPALYTFLALTWGTTGWIVIAVIAVTAAVVSHPAARAAQRHLERHTAPVTVSTA</sequence>